<dbReference type="GO" id="GO:0006508">
    <property type="term" value="P:proteolysis"/>
    <property type="evidence" value="ECO:0007669"/>
    <property type="project" value="UniProtKB-KW"/>
</dbReference>
<dbReference type="SUPFAM" id="SSF52540">
    <property type="entry name" value="P-loop containing nucleoside triphosphate hydrolases"/>
    <property type="match status" value="1"/>
</dbReference>
<reference evidence="2 3" key="1">
    <citation type="submission" date="2024-06" db="EMBL/GenBank/DDBJ databases">
        <authorList>
            <person name="Lee S.D."/>
        </authorList>
    </citation>
    <scope>NUCLEOTIDE SEQUENCE [LARGE SCALE GENOMIC DNA]</scope>
    <source>
        <strain evidence="2 3">N1-10</strain>
    </source>
</reference>
<dbReference type="InterPro" id="IPR009003">
    <property type="entry name" value="Peptidase_S1_PA"/>
</dbReference>
<name>A0ABV6Y1D6_9ACTN</name>
<keyword evidence="2" id="KW-0378">Hydrolase</keyword>
<proteinExistence type="predicted"/>
<dbReference type="EMBL" id="JBEUKS010000025">
    <property type="protein sequence ID" value="MFC1444308.1"/>
    <property type="molecule type" value="Genomic_DNA"/>
</dbReference>
<dbReference type="GO" id="GO:0008233">
    <property type="term" value="F:peptidase activity"/>
    <property type="evidence" value="ECO:0007669"/>
    <property type="project" value="UniProtKB-KW"/>
</dbReference>
<gene>
    <name evidence="2" type="ORF">ABUW04_39380</name>
</gene>
<feature type="region of interest" description="Disordered" evidence="1">
    <location>
        <begin position="552"/>
        <end position="612"/>
    </location>
</feature>
<protein>
    <submittedName>
        <fullName evidence="2">Serine protease</fullName>
    </submittedName>
</protein>
<evidence type="ECO:0000256" key="1">
    <source>
        <dbReference type="SAM" id="MobiDB-lite"/>
    </source>
</evidence>
<keyword evidence="3" id="KW-1185">Reference proteome</keyword>
<feature type="compositionally biased region" description="Gly residues" evidence="1">
    <location>
        <begin position="552"/>
        <end position="562"/>
    </location>
</feature>
<evidence type="ECO:0000313" key="3">
    <source>
        <dbReference type="Proteomes" id="UP001592581"/>
    </source>
</evidence>
<dbReference type="Proteomes" id="UP001592581">
    <property type="component" value="Unassembled WGS sequence"/>
</dbReference>
<evidence type="ECO:0000313" key="2">
    <source>
        <dbReference type="EMBL" id="MFC1444308.1"/>
    </source>
</evidence>
<accession>A0ABV6Y1D6</accession>
<dbReference type="RefSeq" id="WP_380569112.1">
    <property type="nucleotide sequence ID" value="NZ_JBEUKS010000025.1"/>
</dbReference>
<feature type="compositionally biased region" description="Pro residues" evidence="1">
    <location>
        <begin position="596"/>
        <end position="608"/>
    </location>
</feature>
<feature type="compositionally biased region" description="Low complexity" evidence="1">
    <location>
        <begin position="563"/>
        <end position="583"/>
    </location>
</feature>
<dbReference type="InterPro" id="IPR027417">
    <property type="entry name" value="P-loop_NTPase"/>
</dbReference>
<comment type="caution">
    <text evidence="2">The sequence shown here is derived from an EMBL/GenBank/DDBJ whole genome shotgun (WGS) entry which is preliminary data.</text>
</comment>
<keyword evidence="2" id="KW-0645">Protease</keyword>
<sequence>MDEALVRVSDAAGRTRGTAFPVDREGTYLTSHEAVDGLPALLLLWPGGAVRRLTAAEIVPLPEFDLALLRTDAVMPPLPLAGGHGTRLINLPGPEQTLQGWVAGLVTARYAAAERWHLVADVWQLELDQAPHGLPVQASGTPVLDAETGAVTAVATAALRGRDRDAVLAVPLRAAAGHPVVADLLARNAATVPAYGRALNLAGVLELAATTVGPLVGPASVRIDRPDGLPEVWGVPADRPVAALVGEPGSGRTTELAALAVRRSRAAHRLPTVWLRGADVRPDDVSVMDAVGRALGTRADQACRLAAAAHRPLLVLLDGPEEMPQTLRLPAWCAETGIRLRREDAALLIGCRPEYWEQSAGFFSAEDLQPPLRLGPMPQAVAEQAARSVGLLPGVLTAALPAPGRDGGVPRHPFTLRLLADLRTAAPRLPLSPLPGRADLLGARIDLACLRIAERLGPRSAGECRRLAAAVAGCVHEAARRMLGPGGGALDRRGFAEVFPAHWVPAVLAEGLLVPAGPGYRFAHEELSEWIQGGHLDLAAAMDGLLGTGAGTGGVGGSGGPGRSTAGPEAGATGPQTAAAPPHGSHRRGGPRGHAVPPPQPPPAPGPVPHHRIGPVREALLRLQDDPVALEAWLSRLVLRLDGPDAAPPDSEARWWASALLVSVLLRLPDADPYLPLLRSLAARMAARARAGDQVLPFALWTGLPLALPVRMDLLRLLARGGTAEPLEAVAALLAGDPAGAFPALCDWLRDEQAAPAALQLLRSRRSTGLDDLAEALVAAAHPRADALLRELAAVEPSAMCRAVDRWAHDPRPERHVAAAVHAPALALALALAPVSGADRGPGTGTDRTPGRDADLALLRYAAEALLARTAERELHGAALAVLVADPATRGRHLPAAVDRYAAADPHLTPRTLAPALDSHPSLVLAGYRTRMNQPGEEAAAVLQALGATPAPHARAAVTRLVAEYLALHPEAAGPVAAWLVARTALGQAERSALVPFVQDLAGQPPPVLGAFRDALAGGGDPLHRELLSLLREAEPMQGSDQPHGRL</sequence>
<dbReference type="SUPFAM" id="SSF50494">
    <property type="entry name" value="Trypsin-like serine proteases"/>
    <property type="match status" value="1"/>
</dbReference>
<organism evidence="2 3">
    <name type="scientific">Streptacidiphilus jeojiensis</name>
    <dbReference type="NCBI Taxonomy" id="3229225"/>
    <lineage>
        <taxon>Bacteria</taxon>
        <taxon>Bacillati</taxon>
        <taxon>Actinomycetota</taxon>
        <taxon>Actinomycetes</taxon>
        <taxon>Kitasatosporales</taxon>
        <taxon>Streptomycetaceae</taxon>
        <taxon>Streptacidiphilus</taxon>
    </lineage>
</organism>